<evidence type="ECO:0000313" key="2">
    <source>
        <dbReference type="Proteomes" id="UP000318861"/>
    </source>
</evidence>
<accession>A0A4Y6EFT9</accession>
<dbReference type="KEGG" id="vg:55618039"/>
<protein>
    <submittedName>
        <fullName evidence="1">Uncharacterized protein</fullName>
    </submittedName>
</protein>
<organism evidence="1 2">
    <name type="scientific">Microbacterium phage TinyTimothy</name>
    <dbReference type="NCBI Taxonomy" id="2583039"/>
    <lineage>
        <taxon>Viruses</taxon>
        <taxon>Duplodnaviria</taxon>
        <taxon>Heunggongvirae</taxon>
        <taxon>Uroviricota</taxon>
        <taxon>Caudoviricetes</taxon>
        <taxon>Eekayvirinae</taxon>
        <taxon>Tinytimothyvirus</taxon>
        <taxon>Tinytimothyvirus tinytimothy</taxon>
    </lineage>
</organism>
<dbReference type="RefSeq" id="YP_009847642.1">
    <property type="nucleotide sequence ID" value="NC_048777.1"/>
</dbReference>
<proteinExistence type="predicted"/>
<dbReference type="GeneID" id="55618039"/>
<keyword evidence="2" id="KW-1185">Reference proteome</keyword>
<dbReference type="EMBL" id="MK878904">
    <property type="protein sequence ID" value="QDF16967.1"/>
    <property type="molecule type" value="Genomic_DNA"/>
</dbReference>
<dbReference type="Proteomes" id="UP000318861">
    <property type="component" value="Segment"/>
</dbReference>
<sequence length="43" mass="5202">MKYEVHVGQETYIMTIDEFKAWFDMFLADKTLGSEFKVIRRAR</sequence>
<name>A0A4Y6EFT9_9CAUD</name>
<reference evidence="1 2" key="1">
    <citation type="submission" date="2019-05" db="EMBL/GenBank/DDBJ databases">
        <authorList>
            <person name="Baumgardner C.A."/>
            <person name="Folse N.B."/>
            <person name="Neri L.M."/>
            <person name="Renaud V.D."/>
            <person name="Wallen J.R."/>
            <person name="Bintz B.J."/>
            <person name="Gainey M.D."/>
            <person name="Garlena R.A."/>
            <person name="Russell D.A."/>
            <person name="Pope W.H."/>
            <person name="Jacobs-Sera D."/>
            <person name="Hatfull G.F."/>
        </authorList>
    </citation>
    <scope>NUCLEOTIDE SEQUENCE [LARGE SCALE GENOMIC DNA]</scope>
</reference>
<gene>
    <name evidence="1" type="primary">14</name>
    <name evidence="1" type="ORF">SEA_TINYTIMOTHY_14</name>
</gene>
<evidence type="ECO:0000313" key="1">
    <source>
        <dbReference type="EMBL" id="QDF16967.1"/>
    </source>
</evidence>